<sequence length="143" mass="15480">MSIKHAAFGAVVAATLGLAAPAQATSQEEINATLQADPQIWRDLFSLAVADEIRKNCETIEARTLRATGFVLGLYNEARSRGYSRQEIRAFQTADSTETRMRAEVMAYFAEHGVREGAPDTYCALGLSEIAAGSQAGELLRAR</sequence>
<accession>A0ABT3GZM0</accession>
<dbReference type="InterPro" id="IPR020349">
    <property type="entry name" value="Uncharacterised_14.7kDa"/>
</dbReference>
<evidence type="ECO:0000313" key="3">
    <source>
        <dbReference type="Proteomes" id="UP001208938"/>
    </source>
</evidence>
<dbReference type="RefSeq" id="WP_264505880.1">
    <property type="nucleotide sequence ID" value="NZ_JAPDFL010000001.1"/>
</dbReference>
<protein>
    <submittedName>
        <fullName evidence="2">DUF5333 domain-containing protein</fullName>
    </submittedName>
</protein>
<organism evidence="2 3">
    <name type="scientific">Pararhodobacter zhoushanensis</name>
    <dbReference type="NCBI Taxonomy" id="2479545"/>
    <lineage>
        <taxon>Bacteria</taxon>
        <taxon>Pseudomonadati</taxon>
        <taxon>Pseudomonadota</taxon>
        <taxon>Alphaproteobacteria</taxon>
        <taxon>Rhodobacterales</taxon>
        <taxon>Paracoccaceae</taxon>
        <taxon>Pararhodobacter</taxon>
    </lineage>
</organism>
<dbReference type="Pfam" id="PF17267">
    <property type="entry name" value="DUF5333"/>
    <property type="match status" value="1"/>
</dbReference>
<gene>
    <name evidence="2" type="ORF">OKW52_11830</name>
</gene>
<keyword evidence="1" id="KW-0732">Signal</keyword>
<evidence type="ECO:0000256" key="1">
    <source>
        <dbReference type="SAM" id="SignalP"/>
    </source>
</evidence>
<feature type="chain" id="PRO_5046198497" evidence="1">
    <location>
        <begin position="25"/>
        <end position="143"/>
    </location>
</feature>
<dbReference type="Proteomes" id="UP001208938">
    <property type="component" value="Unassembled WGS sequence"/>
</dbReference>
<reference evidence="2 3" key="1">
    <citation type="submission" date="2022-10" db="EMBL/GenBank/DDBJ databases">
        <title>Pararhodobacter sp. nov., isolated from marine algae.</title>
        <authorList>
            <person name="Choi B.J."/>
            <person name="Kim J.M."/>
            <person name="Lee J.K."/>
            <person name="Choi D.G."/>
            <person name="Jeon C.O."/>
        </authorList>
    </citation>
    <scope>NUCLEOTIDE SEQUENCE [LARGE SCALE GENOMIC DNA]</scope>
    <source>
        <strain evidence="2 3">ZQ420</strain>
    </source>
</reference>
<feature type="signal peptide" evidence="1">
    <location>
        <begin position="1"/>
        <end position="24"/>
    </location>
</feature>
<keyword evidence="3" id="KW-1185">Reference proteome</keyword>
<dbReference type="EMBL" id="JAPDFL010000001">
    <property type="protein sequence ID" value="MCW1932925.1"/>
    <property type="molecule type" value="Genomic_DNA"/>
</dbReference>
<evidence type="ECO:0000313" key="2">
    <source>
        <dbReference type="EMBL" id="MCW1932925.1"/>
    </source>
</evidence>
<name>A0ABT3GZM0_9RHOB</name>
<comment type="caution">
    <text evidence="2">The sequence shown here is derived from an EMBL/GenBank/DDBJ whole genome shotgun (WGS) entry which is preliminary data.</text>
</comment>
<proteinExistence type="predicted"/>